<reference evidence="1" key="1">
    <citation type="submission" date="2014-11" db="EMBL/GenBank/DDBJ databases">
        <authorList>
            <person name="Amaro Gonzalez C."/>
        </authorList>
    </citation>
    <scope>NUCLEOTIDE SEQUENCE</scope>
</reference>
<sequence>MLSPIKRAKKFFVFLKTRRLVKFHFYVQFSKETFLYLDCHHSSVVISHNSIFNLFRCCL</sequence>
<dbReference type="EMBL" id="GBXM01022992">
    <property type="protein sequence ID" value="JAH85585.1"/>
    <property type="molecule type" value="Transcribed_RNA"/>
</dbReference>
<organism evidence="1">
    <name type="scientific">Anguilla anguilla</name>
    <name type="common">European freshwater eel</name>
    <name type="synonym">Muraena anguilla</name>
    <dbReference type="NCBI Taxonomy" id="7936"/>
    <lineage>
        <taxon>Eukaryota</taxon>
        <taxon>Metazoa</taxon>
        <taxon>Chordata</taxon>
        <taxon>Craniata</taxon>
        <taxon>Vertebrata</taxon>
        <taxon>Euteleostomi</taxon>
        <taxon>Actinopterygii</taxon>
        <taxon>Neopterygii</taxon>
        <taxon>Teleostei</taxon>
        <taxon>Anguilliformes</taxon>
        <taxon>Anguillidae</taxon>
        <taxon>Anguilla</taxon>
    </lineage>
</organism>
<evidence type="ECO:0000313" key="1">
    <source>
        <dbReference type="EMBL" id="JAH85585.1"/>
    </source>
</evidence>
<dbReference type="AlphaFoldDB" id="A0A0E9W7L8"/>
<accession>A0A0E9W7L8</accession>
<name>A0A0E9W7L8_ANGAN</name>
<proteinExistence type="predicted"/>
<protein>
    <submittedName>
        <fullName evidence="1">Uncharacterized protein</fullName>
    </submittedName>
</protein>
<reference evidence="1" key="2">
    <citation type="journal article" date="2015" name="Fish Shellfish Immunol.">
        <title>Early steps in the European eel (Anguilla anguilla)-Vibrio vulnificus interaction in the gills: Role of the RtxA13 toxin.</title>
        <authorList>
            <person name="Callol A."/>
            <person name="Pajuelo D."/>
            <person name="Ebbesson L."/>
            <person name="Teles M."/>
            <person name="MacKenzie S."/>
            <person name="Amaro C."/>
        </authorList>
    </citation>
    <scope>NUCLEOTIDE SEQUENCE</scope>
</reference>